<keyword evidence="4" id="KW-1185">Reference proteome</keyword>
<feature type="transmembrane region" description="Helical" evidence="2">
    <location>
        <begin position="32"/>
        <end position="55"/>
    </location>
</feature>
<comment type="caution">
    <text evidence="3">The sequence shown here is derived from an EMBL/GenBank/DDBJ whole genome shotgun (WGS) entry which is preliminary data.</text>
</comment>
<evidence type="ECO:0000256" key="2">
    <source>
        <dbReference type="SAM" id="Phobius"/>
    </source>
</evidence>
<proteinExistence type="predicted"/>
<organism evidence="3 4">
    <name type="scientific">Aquibacillus rhizosphaerae</name>
    <dbReference type="NCBI Taxonomy" id="3051431"/>
    <lineage>
        <taxon>Bacteria</taxon>
        <taxon>Bacillati</taxon>
        <taxon>Bacillota</taxon>
        <taxon>Bacilli</taxon>
        <taxon>Bacillales</taxon>
        <taxon>Bacillaceae</taxon>
        <taxon>Aquibacillus</taxon>
    </lineage>
</organism>
<keyword evidence="2" id="KW-0472">Membrane</keyword>
<dbReference type="Proteomes" id="UP001235343">
    <property type="component" value="Unassembled WGS sequence"/>
</dbReference>
<feature type="transmembrane region" description="Helical" evidence="2">
    <location>
        <begin position="7"/>
        <end position="26"/>
    </location>
</feature>
<sequence length="127" mass="14683">MIRHKLSLLIYVLIGLAIFGFAFNLLTNTTSLLMNLFIMVAVGALIYGAVYYFFLRKRSSNDLKKYKKAVKQSKMKYKSDRTGNKTHTQAVKKQKPLLNKRKQSNARATHLRVIEGNKQKRKNRASF</sequence>
<evidence type="ECO:0000313" key="3">
    <source>
        <dbReference type="EMBL" id="MDL4841576.1"/>
    </source>
</evidence>
<feature type="region of interest" description="Disordered" evidence="1">
    <location>
        <begin position="74"/>
        <end position="110"/>
    </location>
</feature>
<evidence type="ECO:0000256" key="1">
    <source>
        <dbReference type="SAM" id="MobiDB-lite"/>
    </source>
</evidence>
<reference evidence="3 4" key="1">
    <citation type="submission" date="2023-06" db="EMBL/GenBank/DDBJ databases">
        <title>Aquibacillus rhizosphaerae LR5S19.</title>
        <authorList>
            <person name="Sun J.-Q."/>
        </authorList>
    </citation>
    <scope>NUCLEOTIDE SEQUENCE [LARGE SCALE GENOMIC DNA]</scope>
    <source>
        <strain evidence="3 4">LR5S19</strain>
    </source>
</reference>
<name>A0ABT7L6W8_9BACI</name>
<evidence type="ECO:0000313" key="4">
    <source>
        <dbReference type="Proteomes" id="UP001235343"/>
    </source>
</evidence>
<gene>
    <name evidence="3" type="ORF">QQS35_14140</name>
</gene>
<protein>
    <submittedName>
        <fullName evidence="3">SA1362 family protein</fullName>
    </submittedName>
</protein>
<keyword evidence="2" id="KW-0812">Transmembrane</keyword>
<dbReference type="EMBL" id="JASTZU010000041">
    <property type="protein sequence ID" value="MDL4841576.1"/>
    <property type="molecule type" value="Genomic_DNA"/>
</dbReference>
<keyword evidence="2" id="KW-1133">Transmembrane helix</keyword>
<accession>A0ABT7L6W8</accession>
<feature type="compositionally biased region" description="Basic residues" evidence="1">
    <location>
        <begin position="90"/>
        <end position="104"/>
    </location>
</feature>
<dbReference type="InterPro" id="IPR048110">
    <property type="entry name" value="SA1362/YqhP-like"/>
</dbReference>
<dbReference type="NCBIfam" id="NF041554">
    <property type="entry name" value="SA1362_fam"/>
    <property type="match status" value="1"/>
</dbReference>
<dbReference type="RefSeq" id="WP_285932860.1">
    <property type="nucleotide sequence ID" value="NZ_JASTZU010000041.1"/>
</dbReference>